<dbReference type="SMART" id="SM00710">
    <property type="entry name" value="PbH1"/>
    <property type="match status" value="14"/>
</dbReference>
<name>A0A328BM90_9BACT</name>
<keyword evidence="1" id="KW-0732">Signal</keyword>
<comment type="caution">
    <text evidence="4">The sequence shown here is derived from an EMBL/GenBank/DDBJ whole genome shotgun (WGS) entry which is preliminary data.</text>
</comment>
<feature type="chain" id="PRO_5016241508" description="Fibronectin type-III domain-containing protein" evidence="1">
    <location>
        <begin position="43"/>
        <end position="1426"/>
    </location>
</feature>
<dbReference type="Pfam" id="PF07705">
    <property type="entry name" value="CARDB"/>
    <property type="match status" value="1"/>
</dbReference>
<dbReference type="InterPro" id="IPR011635">
    <property type="entry name" value="CARDB"/>
</dbReference>
<dbReference type="OrthoDB" id="1465457at2"/>
<dbReference type="InterPro" id="IPR013783">
    <property type="entry name" value="Ig-like_fold"/>
</dbReference>
<dbReference type="Proteomes" id="UP000248553">
    <property type="component" value="Unassembled WGS sequence"/>
</dbReference>
<dbReference type="SUPFAM" id="SSF51126">
    <property type="entry name" value="Pectin lyase-like"/>
    <property type="match status" value="2"/>
</dbReference>
<dbReference type="Pfam" id="PF18962">
    <property type="entry name" value="Por_Secre_tail"/>
    <property type="match status" value="1"/>
</dbReference>
<sequence length="1426" mass="145860">MQTLLSSRTAVSGRWAALARPARRSGALGALLLLLGSSAAWAQTPLSGAYTINSASPTAGTNFASFTDAATALNTNGVSGPVTISVSGGPYTEQLMLNALTGTSATNRVTINGNGRTIQFGSSASAQRAVVTLNGADYVTLNNLVVDATVGGTSTSTYGWGIQVMNAADNDVISNCTVTSSTSSTSSTNYVGIVANNSATSLTTGGAAGSSLALTNNTVKGGYYGIKLVGTSAALLSGYQIQGNTMQDFYLYGIDADYTSGAQIIGNDVSRPTRTVLAAFYGISLGTGNQSADIEKNRVHNPAGGNPASTSTAFGIYFTTCDAPAGSENEVVNNLVYDFNGAGIEYGIYSSGSDNVRYYNNSVSLDNAASTSAEESYGFYQTTLATGVELRNNIFAVRRGGSGQRFAIVFNTTTSTISSNYNDLVVGTGANYLTGRYGTATAGTTYATLADWKTANNNAYDQNSFAVAPQFTNATAGNLQPSASGINNVATPLARVTDDFTGAARSTTPDVGAYEFTPGADDVAVVGLTAPATPATLGANTVTVTVRNNGLSPLTSVRLQYALNGGTAVAQSFTGLSVAPGATQALSFTTQATLLAGANTLVITASLPNGNADTNPANNTLTQTVYTGMSGTFTINKNAATGGTNFASFADAATALNMAGISGSVRINVLNGPYTEQFVLGEVAGVSATDTILIDGGANKQTLSYTGTSAQPAAVQLNGTDYVTLRNLTIDVAAGATYGIGVHLVGQANHNRVANCVVLGTTAATSSTANAAIAASGSITSGTSAGDANHLRIENNVLSGGYHCVILTGNATTNSVGVRVTGNEIRDFYYYGLDVENADGARLIGNDIHRSTRATVSLFYGIYQTGNTAAAVERNRIHSPFGGNAASTSTAYGIYSTTNDAPVGAENDVVNNLVYDFNGAGIEYGIYNSGSDNARYYHNIVSLNNTAATSTSASYGFYQLTAATGIEFLNNIVSVTRGGTGSRYALYFSTTGSGIASNYNDLHIGTGNNFYTGRYGTTNYALLTPDWKGANANAYDQNSLQVNPQFPSTTNLVPAATQLIGVGSTATLARVPADFLGVTRTSPPDLGAYTLRTVVNDVDVVSIDAPTTPAVLGVNPVLVTIRNGGTAVLTSATLTYTLNGGTPVVQNFTGLSLGSGSSQQLTFTTGVTLTQLATYTLTVTGSLPNGQPDANAANNTRTVTFDQLTPPNDDPCTAVSLAGGSVTSSNANSTVSIFSGITLPACSPAQSPKDVWFTFTATSSSTVLYISGDPAGMVRVFSTPSCSAGPFTQVFCQASGSANTSVGTVTVTGLTPNQLYYVAVSGYASNDTGGSFVIGLTPLSSRTQTNAAALAVYPNPSATGQLAVKLAGYTGAGSIELVNALGQTVRRQALQGSGEQQVSTLGLAAGLYTLRLQAGHEVLTRKVVLQ</sequence>
<dbReference type="RefSeq" id="WP_111477690.1">
    <property type="nucleotide sequence ID" value="NZ_QHKM01000002.1"/>
</dbReference>
<reference evidence="5" key="1">
    <citation type="submission" date="2018-05" db="EMBL/GenBank/DDBJ databases">
        <authorList>
            <person name="Nie L."/>
        </authorList>
    </citation>
    <scope>NUCLEOTIDE SEQUENCE [LARGE SCALE GENOMIC DNA]</scope>
    <source>
        <strain evidence="5">NL</strain>
    </source>
</reference>
<dbReference type="EMBL" id="QHKM01000002">
    <property type="protein sequence ID" value="RAK68077.1"/>
    <property type="molecule type" value="Genomic_DNA"/>
</dbReference>
<keyword evidence="5" id="KW-1185">Reference proteome</keyword>
<evidence type="ECO:0000259" key="3">
    <source>
        <dbReference type="Pfam" id="PF18962"/>
    </source>
</evidence>
<dbReference type="Gene3D" id="2.160.20.10">
    <property type="entry name" value="Single-stranded right-handed beta-helix, Pectin lyase-like"/>
    <property type="match status" value="2"/>
</dbReference>
<dbReference type="NCBIfam" id="TIGR04183">
    <property type="entry name" value="Por_Secre_tail"/>
    <property type="match status" value="1"/>
</dbReference>
<feature type="domain" description="CARDB" evidence="2">
    <location>
        <begin position="526"/>
        <end position="622"/>
    </location>
</feature>
<dbReference type="Gene3D" id="2.60.40.10">
    <property type="entry name" value="Immunoglobulins"/>
    <property type="match status" value="2"/>
</dbReference>
<evidence type="ECO:0000313" key="5">
    <source>
        <dbReference type="Proteomes" id="UP000248553"/>
    </source>
</evidence>
<dbReference type="InterPro" id="IPR012334">
    <property type="entry name" value="Pectin_lyas_fold"/>
</dbReference>
<feature type="domain" description="Secretion system C-terminal sorting" evidence="3">
    <location>
        <begin position="1352"/>
        <end position="1424"/>
    </location>
</feature>
<evidence type="ECO:0000313" key="4">
    <source>
        <dbReference type="EMBL" id="RAK68077.1"/>
    </source>
</evidence>
<feature type="signal peptide" evidence="1">
    <location>
        <begin position="1"/>
        <end position="42"/>
    </location>
</feature>
<proteinExistence type="predicted"/>
<gene>
    <name evidence="4" type="ORF">DLM85_08535</name>
</gene>
<evidence type="ECO:0000256" key="1">
    <source>
        <dbReference type="SAM" id="SignalP"/>
    </source>
</evidence>
<evidence type="ECO:0008006" key="6">
    <source>
        <dbReference type="Google" id="ProtNLM"/>
    </source>
</evidence>
<evidence type="ECO:0000259" key="2">
    <source>
        <dbReference type="Pfam" id="PF07705"/>
    </source>
</evidence>
<dbReference type="InterPro" id="IPR006626">
    <property type="entry name" value="PbH1"/>
</dbReference>
<accession>A0A328BM90</accession>
<dbReference type="InterPro" id="IPR026444">
    <property type="entry name" value="Secre_tail"/>
</dbReference>
<dbReference type="InterPro" id="IPR011050">
    <property type="entry name" value="Pectin_lyase_fold/virulence"/>
</dbReference>
<protein>
    <recommendedName>
        <fullName evidence="6">Fibronectin type-III domain-containing protein</fullName>
    </recommendedName>
</protein>
<organism evidence="4 5">
    <name type="scientific">Hymenobacter edaphi</name>
    <dbReference type="NCBI Taxonomy" id="2211146"/>
    <lineage>
        <taxon>Bacteria</taxon>
        <taxon>Pseudomonadati</taxon>
        <taxon>Bacteroidota</taxon>
        <taxon>Cytophagia</taxon>
        <taxon>Cytophagales</taxon>
        <taxon>Hymenobacteraceae</taxon>
        <taxon>Hymenobacter</taxon>
    </lineage>
</organism>